<feature type="transmembrane region" description="Helical" evidence="6">
    <location>
        <begin position="378"/>
        <end position="404"/>
    </location>
</feature>
<reference evidence="9 10" key="1">
    <citation type="submission" date="2016-10" db="EMBL/GenBank/DDBJ databases">
        <authorList>
            <person name="de Groot N.N."/>
        </authorList>
    </citation>
    <scope>NUCLEOTIDE SEQUENCE [LARGE SCALE GENOMIC DNA]</scope>
    <source>
        <strain evidence="9 10">DSM 9179</strain>
    </source>
</reference>
<dbReference type="STRING" id="99656.SAMN05421659_1252"/>
<organism evidence="9 10">
    <name type="scientific">[Clostridium] fimetarium</name>
    <dbReference type="NCBI Taxonomy" id="99656"/>
    <lineage>
        <taxon>Bacteria</taxon>
        <taxon>Bacillati</taxon>
        <taxon>Bacillota</taxon>
        <taxon>Clostridia</taxon>
        <taxon>Lachnospirales</taxon>
        <taxon>Lachnospiraceae</taxon>
    </lineage>
</organism>
<dbReference type="RefSeq" id="WP_092457936.1">
    <property type="nucleotide sequence ID" value="NZ_FOJI01000025.1"/>
</dbReference>
<evidence type="ECO:0000259" key="8">
    <source>
        <dbReference type="Pfam" id="PF12704"/>
    </source>
</evidence>
<dbReference type="Pfam" id="PF12704">
    <property type="entry name" value="MacB_PCD"/>
    <property type="match status" value="1"/>
</dbReference>
<gene>
    <name evidence="9" type="ORF">SAMN05421659_1252</name>
</gene>
<dbReference type="Pfam" id="PF02687">
    <property type="entry name" value="FtsX"/>
    <property type="match status" value="2"/>
</dbReference>
<feature type="transmembrane region" description="Helical" evidence="6">
    <location>
        <begin position="835"/>
        <end position="854"/>
    </location>
</feature>
<evidence type="ECO:0000256" key="1">
    <source>
        <dbReference type="ARBA" id="ARBA00004651"/>
    </source>
</evidence>
<dbReference type="OrthoDB" id="5137249at2"/>
<dbReference type="AlphaFoldDB" id="A0A1I0RUZ1"/>
<keyword evidence="3 6" id="KW-0812">Transmembrane</keyword>
<dbReference type="PANTHER" id="PTHR30287">
    <property type="entry name" value="MEMBRANE COMPONENT OF PREDICTED ABC SUPERFAMILY METABOLITE UPTAKE TRANSPORTER"/>
    <property type="match status" value="1"/>
</dbReference>
<protein>
    <submittedName>
        <fullName evidence="9">Putative ABC transport system permease protein</fullName>
    </submittedName>
</protein>
<keyword evidence="2" id="KW-1003">Cell membrane</keyword>
<sequence>MGKSIIKDIIREIRKSFGRFLAIFAIVAIGVAFFAGVTASSSDMRYSADSYFDKYNLMDVRLLSSIGFNQDDISAIRAVDGVKGVYATHSLDALIQLNSSKSATKVMTVPLGGQDAQKDDYINQLRIKEGRLPEKSGECVVKYETVQGDPINIGDKITLQSGTDENISQTLKNSEYEVVGIVYTPYYLSYEMGTTSIGNGKISHCIMIPDSDFISEYYTEVFATVNGAKEINSYNDAYFDVVNKTTDKLESISKIRIDQRIEDVKSQINASETKQLNLLSNGDIREEILMQEIEKAQKDALVNSSDWQWFVLDRNSHYSYRDYGQCADQMDSIATVFPIFFFFVAALVCLTTMTRMVDEHRGTIGTFKALGYNKSAIALKYISYALIASIFGGIVGCIIGLNVFPRVIYSSWNIVYELPAIQLAPHIALILISITSMAGITTLAAFAACSKELAEEPSMLMRPKAPKKGKKILLERAEFIWKHMKFTQKVTARNIFRYKKRFIMTLIGIAGCTALLLAGFGIKDSIASLVDNQYKQILKYNVTITYPDDIGESQHAAVMNDINKDNRFSNVMEVSSSVTKVNVVMAEDSDNKDISVDFISLNNLSDYNQFITFRSRTSHKPYDLNNDGVIISEKLSNDLNVKAGDSIYIENNSGIRKQVKISNVMETYVNHYVFISDSYYEEIFAEKPVNNEILGILSSSSLELENQLGNEFLNKDGIDSITFFTGNINKFNKMIQSLDLVTYVLIIAAAMLAFVVLYNLTNVNISERLREIATIKVLGFYDKEVASYVYRENIIITIIGALVGLGLGVILHRFIMKTVEMDAVMFGNEIKWSSFVIAFVMTLIFSLLVNLAMYKKLINIKMVESLKSVE</sequence>
<feature type="transmembrane region" description="Helical" evidence="6">
    <location>
        <begin position="794"/>
        <end position="815"/>
    </location>
</feature>
<feature type="domain" description="ABC3 transporter permease C-terminal" evidence="7">
    <location>
        <begin position="336"/>
        <end position="451"/>
    </location>
</feature>
<dbReference type="InterPro" id="IPR025857">
    <property type="entry name" value="MacB_PCD"/>
</dbReference>
<feature type="transmembrane region" description="Helical" evidence="6">
    <location>
        <begin position="424"/>
        <end position="449"/>
    </location>
</feature>
<feature type="transmembrane region" description="Helical" evidence="6">
    <location>
        <begin position="740"/>
        <end position="760"/>
    </location>
</feature>
<dbReference type="InterPro" id="IPR003838">
    <property type="entry name" value="ABC3_permease_C"/>
</dbReference>
<dbReference type="InterPro" id="IPR038766">
    <property type="entry name" value="Membrane_comp_ABC_pdt"/>
</dbReference>
<feature type="transmembrane region" description="Helical" evidence="6">
    <location>
        <begin position="20"/>
        <end position="39"/>
    </location>
</feature>
<keyword evidence="4 6" id="KW-1133">Transmembrane helix</keyword>
<evidence type="ECO:0000256" key="5">
    <source>
        <dbReference type="ARBA" id="ARBA00023136"/>
    </source>
</evidence>
<evidence type="ECO:0000256" key="6">
    <source>
        <dbReference type="SAM" id="Phobius"/>
    </source>
</evidence>
<dbReference type="GO" id="GO:0005886">
    <property type="term" value="C:plasma membrane"/>
    <property type="evidence" value="ECO:0007669"/>
    <property type="project" value="UniProtKB-SubCell"/>
</dbReference>
<comment type="subcellular location">
    <subcellularLocation>
        <location evidence="1">Cell membrane</location>
        <topology evidence="1">Multi-pass membrane protein</topology>
    </subcellularLocation>
</comment>
<evidence type="ECO:0000256" key="2">
    <source>
        <dbReference type="ARBA" id="ARBA00022475"/>
    </source>
</evidence>
<feature type="transmembrane region" description="Helical" evidence="6">
    <location>
        <begin position="336"/>
        <end position="357"/>
    </location>
</feature>
<keyword evidence="10" id="KW-1185">Reference proteome</keyword>
<name>A0A1I0RUZ1_9FIRM</name>
<feature type="transmembrane region" description="Helical" evidence="6">
    <location>
        <begin position="502"/>
        <end position="522"/>
    </location>
</feature>
<accession>A0A1I0RUZ1</accession>
<feature type="domain" description="ABC3 transporter permease C-terminal" evidence="7">
    <location>
        <begin position="744"/>
        <end position="860"/>
    </location>
</feature>
<evidence type="ECO:0000256" key="4">
    <source>
        <dbReference type="ARBA" id="ARBA00022989"/>
    </source>
</evidence>
<dbReference type="EMBL" id="FOJI01000025">
    <property type="protein sequence ID" value="SEW45212.1"/>
    <property type="molecule type" value="Genomic_DNA"/>
</dbReference>
<evidence type="ECO:0000259" key="7">
    <source>
        <dbReference type="Pfam" id="PF02687"/>
    </source>
</evidence>
<dbReference type="PANTHER" id="PTHR30287:SF1">
    <property type="entry name" value="INNER MEMBRANE PROTEIN"/>
    <property type="match status" value="1"/>
</dbReference>
<feature type="domain" description="MacB-like periplasmic core" evidence="8">
    <location>
        <begin position="26"/>
        <end position="213"/>
    </location>
</feature>
<proteinExistence type="predicted"/>
<keyword evidence="5 6" id="KW-0472">Membrane</keyword>
<evidence type="ECO:0000313" key="9">
    <source>
        <dbReference type="EMBL" id="SEW45212.1"/>
    </source>
</evidence>
<evidence type="ECO:0000256" key="3">
    <source>
        <dbReference type="ARBA" id="ARBA00022692"/>
    </source>
</evidence>
<dbReference type="Proteomes" id="UP000199701">
    <property type="component" value="Unassembled WGS sequence"/>
</dbReference>
<evidence type="ECO:0000313" key="10">
    <source>
        <dbReference type="Proteomes" id="UP000199701"/>
    </source>
</evidence>